<feature type="domain" description="PurM-like C-terminal" evidence="10">
    <location>
        <begin position="200"/>
        <end position="349"/>
    </location>
</feature>
<feature type="domain" description="PurM-like N-terminal" evidence="9">
    <location>
        <begin position="434"/>
        <end position="549"/>
    </location>
</feature>
<comment type="caution">
    <text evidence="12">The sequence shown here is derived from an EMBL/GenBank/DDBJ whole genome shotgun (WGS) entry which is preliminary data.</text>
</comment>
<dbReference type="FunFam" id="3.30.1330.10:FF:000004">
    <property type="entry name" value="Phosphoribosylformylglycinamidine synthase subunit PurL"/>
    <property type="match status" value="1"/>
</dbReference>
<dbReference type="PANTHER" id="PTHR43555:SF1">
    <property type="entry name" value="PHOSPHORIBOSYLFORMYLGLYCINAMIDINE SYNTHASE SUBUNIT PURL"/>
    <property type="match status" value="1"/>
</dbReference>
<comment type="similarity">
    <text evidence="8">Belongs to the FGAMS family.</text>
</comment>
<dbReference type="GO" id="GO:0004642">
    <property type="term" value="F:phosphoribosylformylglycinamidine synthase activity"/>
    <property type="evidence" value="ECO:0007669"/>
    <property type="project" value="UniProtKB-UniRule"/>
</dbReference>
<feature type="binding site" evidence="8">
    <location>
        <begin position="310"/>
        <end position="312"/>
    </location>
    <ligand>
        <name>substrate</name>
    </ligand>
</feature>
<dbReference type="InterPro" id="IPR041609">
    <property type="entry name" value="PurL_linker"/>
</dbReference>
<feature type="binding site" evidence="8">
    <location>
        <position position="266"/>
    </location>
    <ligand>
        <name>Mg(2+)</name>
        <dbReference type="ChEBI" id="CHEBI:18420"/>
        <label>2</label>
    </ligand>
</feature>
<dbReference type="PIRSF" id="PIRSF001587">
    <property type="entry name" value="FGAM_synthase_II"/>
    <property type="match status" value="1"/>
</dbReference>
<dbReference type="InterPro" id="IPR010918">
    <property type="entry name" value="PurM-like_C_dom"/>
</dbReference>
<feature type="binding site" evidence="8">
    <location>
        <position position="525"/>
    </location>
    <ligand>
        <name>ATP</name>
        <dbReference type="ChEBI" id="CHEBI:30616"/>
    </ligand>
</feature>
<feature type="binding site" evidence="8">
    <location>
        <position position="528"/>
    </location>
    <ligand>
        <name>substrate</name>
    </ligand>
</feature>
<dbReference type="CDD" id="cd02204">
    <property type="entry name" value="PurL_repeat2"/>
    <property type="match status" value="1"/>
</dbReference>
<evidence type="ECO:0000256" key="3">
    <source>
        <dbReference type="ARBA" id="ARBA00022723"/>
    </source>
</evidence>
<evidence type="ECO:0000259" key="9">
    <source>
        <dbReference type="Pfam" id="PF00586"/>
    </source>
</evidence>
<dbReference type="Proteomes" id="UP000648908">
    <property type="component" value="Unassembled WGS sequence"/>
</dbReference>
<dbReference type="InterPro" id="IPR016188">
    <property type="entry name" value="PurM-like_N"/>
</dbReference>
<dbReference type="CDD" id="cd02203">
    <property type="entry name" value="PurL_repeat1"/>
    <property type="match status" value="1"/>
</dbReference>
<dbReference type="EMBL" id="JAESVN010000004">
    <property type="protein sequence ID" value="MBL4917815.1"/>
    <property type="molecule type" value="Genomic_DNA"/>
</dbReference>
<dbReference type="EC" id="6.3.5.3" evidence="8"/>
<feature type="domain" description="Phosphoribosylformylglycinamidine synthase linker" evidence="11">
    <location>
        <begin position="14"/>
        <end position="51"/>
    </location>
</feature>
<feature type="binding site" evidence="8">
    <location>
        <position position="89"/>
    </location>
    <ligand>
        <name>ATP</name>
        <dbReference type="ChEBI" id="CHEBI:30616"/>
    </ligand>
</feature>
<dbReference type="Gene3D" id="3.30.1330.10">
    <property type="entry name" value="PurM-like, N-terminal domain"/>
    <property type="match status" value="2"/>
</dbReference>
<feature type="active site" evidence="8">
    <location>
        <position position="47"/>
    </location>
</feature>
<dbReference type="HAMAP" id="MF_00420">
    <property type="entry name" value="PurL_2"/>
    <property type="match status" value="1"/>
</dbReference>
<dbReference type="AlphaFoldDB" id="A0A8K0VEY1"/>
<dbReference type="GO" id="GO:0005737">
    <property type="term" value="C:cytoplasm"/>
    <property type="evidence" value="ECO:0007669"/>
    <property type="project" value="UniProtKB-SubCell"/>
</dbReference>
<evidence type="ECO:0000256" key="1">
    <source>
        <dbReference type="ARBA" id="ARBA00022490"/>
    </source>
</evidence>
<sequence>MTEPAITPELIAAHGLKPDEWERLLGIIGREPTFTELGIFSAMWNEHCSYKSSKKWLRTLPTTGPQVICGPGENAGVVDIGDGQAVIFKMESHNHPSYIEPYQGAATGVGGILRDVFTMGARPIAAMNALSFGEPSHPKTAHLVKGVVEGVGGYGNAFGVPTVGGEVRFHRSYNGNCLVNAFAAGLADADRIFYSVASGVGMPVVYLGAKTGRDGVGGATMASAEFDDTIEEKRPTVQVGDPFTEKRLLEACLELMASGAVISIQDMGAAGLTCSAVEMGDKGGLGIKLQLDDVPQREANMTAYEMMLSESQERMLMVLKPELEDVARAIFVKWDLDFAIVGETIPEDRFLILHGDQVKADLPLSKLSSSAPEYDRPWVETPPAAPLGEVPQIGAIDALRALIGSPSYAHKSWVWEQYDSQVMADTIRVPGLGAGVVRVHGTGKALAFTSDVTPRYVKANPFEGGKQAVAEAYRNLTAVGARPLATTDNLNFGNPEKPEIMGQLVGAIKGIGAACTALDMPIVSGNVSLYNETDGKGILPTPTIGAVGLLDSTADLIAGQPQAGDIALVIGETAGHLGQSALLAEAFGIEAGDAPSVDLEAEKRHGDFLRAMRGHIRAATDLSDGGLALAAFEMAEGAGLGLILDAGDIPTLFGEDQARYLLAVSAEGAAVIEAAALTTPVPVQRVGLFGGDSVTLGTDAAPLAELSGLYRSALARAIGG</sequence>
<name>A0A8K0VEY1_9RHOB</name>
<accession>A0A8K0VEY1</accession>
<dbReference type="SUPFAM" id="SSF56042">
    <property type="entry name" value="PurM C-terminal domain-like"/>
    <property type="match status" value="2"/>
</dbReference>
<feature type="binding site" evidence="8">
    <location>
        <position position="238"/>
    </location>
    <ligand>
        <name>substrate</name>
    </ligand>
</feature>
<comment type="subunit">
    <text evidence="8">Monomer. Part of the FGAM synthase complex composed of 1 PurL, 1 PurQ and 2 PurS subunits.</text>
</comment>
<keyword evidence="13" id="KW-1185">Reference proteome</keyword>
<comment type="function">
    <text evidence="8">Part of the phosphoribosylformylglycinamidine synthase complex involved in the purines biosynthetic pathway. Catalyzes the ATP-dependent conversion of formylglycinamide ribonucleotide (FGAR) and glutamine to yield formylglycinamidine ribonucleotide (FGAM) and glutamate. The FGAM synthase complex is composed of three subunits. PurQ produces an ammonia molecule by converting glutamine to glutamate. PurL transfers the ammonia molecule to FGAR to form FGAM in an ATP-dependent manner. PurS interacts with PurQ and PurL and is thought to assist in the transfer of the ammonia molecule from PurQ to PurL.</text>
</comment>
<gene>
    <name evidence="8 12" type="primary">purL</name>
    <name evidence="12" type="ORF">JL811_11345</name>
</gene>
<feature type="binding site" evidence="8">
    <location>
        <position position="50"/>
    </location>
    <ligand>
        <name>ATP</name>
        <dbReference type="ChEBI" id="CHEBI:30616"/>
    </ligand>
</feature>
<feature type="binding site" evidence="8">
    <location>
        <position position="526"/>
    </location>
    <ligand>
        <name>Mg(2+)</name>
        <dbReference type="ChEBI" id="CHEBI:18420"/>
        <label>1</label>
    </ligand>
</feature>
<evidence type="ECO:0000256" key="8">
    <source>
        <dbReference type="HAMAP-Rule" id="MF_00420"/>
    </source>
</evidence>
<evidence type="ECO:0000256" key="2">
    <source>
        <dbReference type="ARBA" id="ARBA00022598"/>
    </source>
</evidence>
<dbReference type="SUPFAM" id="SSF55326">
    <property type="entry name" value="PurM N-terminal domain-like"/>
    <property type="match status" value="2"/>
</dbReference>
<keyword evidence="2 8" id="KW-0436">Ligase</keyword>
<feature type="active site" description="Proton acceptor" evidence="8">
    <location>
        <position position="93"/>
    </location>
</feature>
<evidence type="ECO:0000256" key="4">
    <source>
        <dbReference type="ARBA" id="ARBA00022741"/>
    </source>
</evidence>
<dbReference type="InterPro" id="IPR036921">
    <property type="entry name" value="PurM-like_N_sf"/>
</dbReference>
<feature type="binding site" evidence="8">
    <location>
        <position position="115"/>
    </location>
    <ligand>
        <name>Mg(2+)</name>
        <dbReference type="ChEBI" id="CHEBI:18420"/>
        <label>2</label>
    </ligand>
</feature>
<comment type="caution">
    <text evidence="8">Lacks conserved residue(s) required for the propagation of feature annotation.</text>
</comment>
<keyword evidence="4 8" id="KW-0547">Nucleotide-binding</keyword>
<keyword evidence="5 8" id="KW-0658">Purine biosynthesis</keyword>
<dbReference type="PANTHER" id="PTHR43555">
    <property type="entry name" value="PHOSPHORIBOSYLFORMYLGLYCINAMIDINE SYNTHASE SUBUNIT PURL"/>
    <property type="match status" value="1"/>
</dbReference>
<keyword evidence="3 8" id="KW-0479">Metal-binding</keyword>
<protein>
    <recommendedName>
        <fullName evidence="8">Phosphoribosylformylglycinamidine synthase subunit PurL</fullName>
        <shortName evidence="8">FGAM synthase</shortName>
        <ecNumber evidence="8">6.3.5.3</ecNumber>
    </recommendedName>
    <alternativeName>
        <fullName evidence="8">Formylglycinamide ribonucleotide amidotransferase subunit II</fullName>
        <shortName evidence="8">FGAR amidotransferase II</shortName>
        <shortName evidence="8">FGAR-AT II</shortName>
    </alternativeName>
    <alternativeName>
        <fullName evidence="8">Glutamine amidotransferase PurL</fullName>
    </alternativeName>
    <alternativeName>
        <fullName evidence="8">Phosphoribosylformylglycinamidine synthase subunit II</fullName>
    </alternativeName>
</protein>
<feature type="domain" description="PurM-like N-terminal" evidence="9">
    <location>
        <begin position="72"/>
        <end position="186"/>
    </location>
</feature>
<keyword evidence="1 8" id="KW-0963">Cytoplasm</keyword>
<evidence type="ECO:0000256" key="5">
    <source>
        <dbReference type="ARBA" id="ARBA00022755"/>
    </source>
</evidence>
<evidence type="ECO:0000256" key="6">
    <source>
        <dbReference type="ARBA" id="ARBA00022840"/>
    </source>
</evidence>
<dbReference type="UniPathway" id="UPA00074">
    <property type="reaction ID" value="UER00128"/>
</dbReference>
<dbReference type="InterPro" id="IPR036676">
    <property type="entry name" value="PurM-like_C_sf"/>
</dbReference>
<feature type="binding site" evidence="8">
    <location>
        <position position="114"/>
    </location>
    <ligand>
        <name>substrate</name>
    </ligand>
</feature>
<comment type="subcellular location">
    <subcellularLocation>
        <location evidence="8">Cytoplasm</location>
    </subcellularLocation>
</comment>
<feature type="binding site" evidence="8">
    <location>
        <position position="488"/>
    </location>
    <ligand>
        <name>ATP</name>
        <dbReference type="ChEBI" id="CHEBI:30616"/>
    </ligand>
</feature>
<proteinExistence type="inferred from homology"/>
<evidence type="ECO:0000313" key="12">
    <source>
        <dbReference type="EMBL" id="MBL4917815.1"/>
    </source>
</evidence>
<keyword evidence="6 8" id="KW-0067">ATP-binding</keyword>
<feature type="binding site" evidence="8">
    <location>
        <position position="91"/>
    </location>
    <ligand>
        <name>Mg(2+)</name>
        <dbReference type="ChEBI" id="CHEBI:18420"/>
        <label>1</label>
    </ligand>
</feature>
<evidence type="ECO:0000256" key="7">
    <source>
        <dbReference type="ARBA" id="ARBA00022842"/>
    </source>
</evidence>
<evidence type="ECO:0000259" key="10">
    <source>
        <dbReference type="Pfam" id="PF02769"/>
    </source>
</evidence>
<comment type="catalytic activity">
    <reaction evidence="8">
        <text>N(2)-formyl-N(1)-(5-phospho-beta-D-ribosyl)glycinamide + L-glutamine + ATP + H2O = 2-formamido-N(1)-(5-O-phospho-beta-D-ribosyl)acetamidine + L-glutamate + ADP + phosphate + H(+)</text>
        <dbReference type="Rhea" id="RHEA:17129"/>
        <dbReference type="ChEBI" id="CHEBI:15377"/>
        <dbReference type="ChEBI" id="CHEBI:15378"/>
        <dbReference type="ChEBI" id="CHEBI:29985"/>
        <dbReference type="ChEBI" id="CHEBI:30616"/>
        <dbReference type="ChEBI" id="CHEBI:43474"/>
        <dbReference type="ChEBI" id="CHEBI:58359"/>
        <dbReference type="ChEBI" id="CHEBI:147286"/>
        <dbReference type="ChEBI" id="CHEBI:147287"/>
        <dbReference type="ChEBI" id="CHEBI:456216"/>
        <dbReference type="EC" id="6.3.5.3"/>
    </reaction>
</comment>
<comment type="pathway">
    <text evidence="8">Purine metabolism; IMP biosynthesis via de novo pathway; 5-amino-1-(5-phospho-D-ribosyl)imidazole from N(2)-formyl-N(1)-(5-phospho-D-ribosyl)glycinamide: step 1/2.</text>
</comment>
<feature type="binding site" evidence="8">
    <location>
        <begin position="92"/>
        <end position="95"/>
    </location>
    <ligand>
        <name>substrate</name>
    </ligand>
</feature>
<dbReference type="Pfam" id="PF02769">
    <property type="entry name" value="AIRS_C"/>
    <property type="match status" value="2"/>
</dbReference>
<dbReference type="GO" id="GO:0005524">
    <property type="term" value="F:ATP binding"/>
    <property type="evidence" value="ECO:0007669"/>
    <property type="project" value="UniProtKB-UniRule"/>
</dbReference>
<dbReference type="GO" id="GO:0000287">
    <property type="term" value="F:magnesium ion binding"/>
    <property type="evidence" value="ECO:0007669"/>
    <property type="project" value="UniProtKB-UniRule"/>
</dbReference>
<dbReference type="RefSeq" id="WP_202688733.1">
    <property type="nucleotide sequence ID" value="NZ_JAESVN010000004.1"/>
</dbReference>
<dbReference type="Pfam" id="PF18072">
    <property type="entry name" value="FGAR-AT_linker"/>
    <property type="match status" value="1"/>
</dbReference>
<evidence type="ECO:0000313" key="13">
    <source>
        <dbReference type="Proteomes" id="UP000648908"/>
    </source>
</evidence>
<organism evidence="12 13">
    <name type="scientific">Szabonella alba</name>
    <dbReference type="NCBI Taxonomy" id="2804194"/>
    <lineage>
        <taxon>Bacteria</taxon>
        <taxon>Pseudomonadati</taxon>
        <taxon>Pseudomonadota</taxon>
        <taxon>Alphaproteobacteria</taxon>
        <taxon>Rhodobacterales</taxon>
        <taxon>Paracoccaceae</taxon>
        <taxon>Szabonella</taxon>
    </lineage>
</organism>
<evidence type="ECO:0000259" key="11">
    <source>
        <dbReference type="Pfam" id="PF18072"/>
    </source>
</evidence>
<keyword evidence="7 8" id="KW-0460">Magnesium</keyword>
<dbReference type="InterPro" id="IPR010074">
    <property type="entry name" value="PRibForGlyAmidine_synth_PurL"/>
</dbReference>
<dbReference type="Pfam" id="PF00586">
    <property type="entry name" value="AIRS"/>
    <property type="match status" value="2"/>
</dbReference>
<feature type="domain" description="PurM-like C-terminal" evidence="10">
    <location>
        <begin position="562"/>
        <end position="675"/>
    </location>
</feature>
<dbReference type="NCBIfam" id="NF002290">
    <property type="entry name" value="PRK01213.1"/>
    <property type="match status" value="1"/>
</dbReference>
<dbReference type="NCBIfam" id="TIGR01736">
    <property type="entry name" value="FGAM_synth_II"/>
    <property type="match status" value="1"/>
</dbReference>
<reference evidence="12" key="1">
    <citation type="submission" date="2021-01" db="EMBL/GenBank/DDBJ databases">
        <title>Tabrizicola alba sp. nov. a motile alkaliphilic bacterium isolated from a soda lake.</title>
        <authorList>
            <person name="Szuroczki S."/>
            <person name="Abbaszade G."/>
            <person name="Schumann P."/>
            <person name="Toth E."/>
        </authorList>
    </citation>
    <scope>NUCLEOTIDE SEQUENCE</scope>
    <source>
        <strain evidence="12">DMG-N-6</strain>
    </source>
</reference>
<dbReference type="Gene3D" id="3.90.650.10">
    <property type="entry name" value="PurM-like C-terminal domain"/>
    <property type="match status" value="2"/>
</dbReference>
<dbReference type="GO" id="GO:0006189">
    <property type="term" value="P:'de novo' IMP biosynthetic process"/>
    <property type="evidence" value="ECO:0007669"/>
    <property type="project" value="UniProtKB-UniRule"/>
</dbReference>